<dbReference type="GO" id="GO:0042981">
    <property type="term" value="P:regulation of apoptotic process"/>
    <property type="evidence" value="ECO:0007669"/>
    <property type="project" value="InterPro"/>
</dbReference>
<feature type="zinc finger region" description="TRAF-type" evidence="11">
    <location>
        <begin position="199"/>
        <end position="246"/>
    </location>
</feature>
<evidence type="ECO:0000259" key="13">
    <source>
        <dbReference type="PROSITE" id="PS50145"/>
    </source>
</evidence>
<feature type="domain" description="TRAF-type" evidence="13">
    <location>
        <begin position="199"/>
        <end position="246"/>
    </location>
</feature>
<sequence>MASSASSLGPLQTDVLFSGHASFSPSISTTPPQSLLETEGIPLETFIDELDQQFRCILCKKGLRWAMQAGCGCRSCYGCQYRFNKDLGEELTCPHCGEAFLKQEIVKDNFARKKLEKWKVYCANRARGCREQMLLKMMDKHLQQECDYEVISCMYHSKGCLKRVQRNQLVQHLEKECAFRRQKCGYCGDEIIVNELELHEKECKKFLDTCPNKCGEELIHKEKMQEHITKTCPLEVIRCFFTPFGCSYKEERRTRKMDSHMSEYQVYHLQIVTEHIKNMDLVLNELRLFKDQGKKMATEGMTEKMQGLEISGGLKQSLAKFEKQIRDLQKMIAPRVEQIDSLEDNINKLAKQETVMEIQKSLKPIEEDQTAMKSRILALEQRQKPGSSDSNITGETSVTMTGVTTSALSASSSRLTTMENQMGMHAVRIAEHDLRFQVLETASHDGTLLWKIKDFARRKRDADIGKTLSLYSQPFYTSRYGYKMCARIYLNGDGMGKGTHVSLFFVVMRGDCDALLPWPFRQKVTLMLLDQDTGRRHLSDSFRPDPASSSFGRPTTEMNIASGCPLFVSQSVLSDPAYVKDNVMFIKVIVDVSDVVKP</sequence>
<dbReference type="GeneID" id="110975243"/>
<evidence type="ECO:0000256" key="3">
    <source>
        <dbReference type="ARBA" id="ARBA00022499"/>
    </source>
</evidence>
<evidence type="ECO:0000256" key="7">
    <source>
        <dbReference type="ARBA" id="ARBA00022771"/>
    </source>
</evidence>
<dbReference type="AlphaFoldDB" id="A0A8B7XTB3"/>
<evidence type="ECO:0000256" key="2">
    <source>
        <dbReference type="ARBA" id="ARBA00022490"/>
    </source>
</evidence>
<dbReference type="PIRSF" id="PIRSF015614">
    <property type="entry name" value="TRAF"/>
    <property type="match status" value="1"/>
</dbReference>
<evidence type="ECO:0000256" key="4">
    <source>
        <dbReference type="ARBA" id="ARBA00022703"/>
    </source>
</evidence>
<keyword evidence="9" id="KW-0832">Ubl conjugation</keyword>
<dbReference type="GO" id="GO:0007165">
    <property type="term" value="P:signal transduction"/>
    <property type="evidence" value="ECO:0007669"/>
    <property type="project" value="InterPro"/>
</dbReference>
<dbReference type="SUPFAM" id="SSF49599">
    <property type="entry name" value="TRAF domain-like"/>
    <property type="match status" value="3"/>
</dbReference>
<dbReference type="Gene3D" id="2.60.210.10">
    <property type="entry name" value="Apoptosis, Tumor Necrosis Factor Receptor Associated Protein 2, Chain A"/>
    <property type="match status" value="1"/>
</dbReference>
<keyword evidence="5 11" id="KW-0479">Metal-binding</keyword>
<dbReference type="OrthoDB" id="5947827at2759"/>
<dbReference type="KEGG" id="aplc:110975243"/>
<keyword evidence="6" id="KW-0677">Repeat</keyword>
<keyword evidence="2" id="KW-0963">Cytoplasm</keyword>
<evidence type="ECO:0000256" key="9">
    <source>
        <dbReference type="ARBA" id="ARBA00022843"/>
    </source>
</evidence>
<dbReference type="Proteomes" id="UP000694845">
    <property type="component" value="Unplaced"/>
</dbReference>
<keyword evidence="14" id="KW-1185">Reference proteome</keyword>
<evidence type="ECO:0000256" key="11">
    <source>
        <dbReference type="PROSITE-ProRule" id="PRU00207"/>
    </source>
</evidence>
<dbReference type="SUPFAM" id="SSF57850">
    <property type="entry name" value="RING/U-box"/>
    <property type="match status" value="1"/>
</dbReference>
<dbReference type="OMA" id="HEKECKK"/>
<dbReference type="PROSITE" id="PS50144">
    <property type="entry name" value="MATH"/>
    <property type="match status" value="1"/>
</dbReference>
<dbReference type="SUPFAM" id="SSF57953">
    <property type="entry name" value="Trimerization domain of TRAF"/>
    <property type="match status" value="1"/>
</dbReference>
<dbReference type="Gene3D" id="3.30.40.10">
    <property type="entry name" value="Zinc/RING finger domain, C3HC4 (zinc finger)"/>
    <property type="match status" value="3"/>
</dbReference>
<dbReference type="Pfam" id="PF21355">
    <property type="entry name" value="TRAF-mep_MATH"/>
    <property type="match status" value="1"/>
</dbReference>
<evidence type="ECO:0000256" key="6">
    <source>
        <dbReference type="ARBA" id="ARBA00022737"/>
    </source>
</evidence>
<keyword evidence="4" id="KW-0053">Apoptosis</keyword>
<organism evidence="14 15">
    <name type="scientific">Acanthaster planci</name>
    <name type="common">Crown-of-thorns starfish</name>
    <dbReference type="NCBI Taxonomy" id="133434"/>
    <lineage>
        <taxon>Eukaryota</taxon>
        <taxon>Metazoa</taxon>
        <taxon>Echinodermata</taxon>
        <taxon>Eleutherozoa</taxon>
        <taxon>Asterozoa</taxon>
        <taxon>Asteroidea</taxon>
        <taxon>Valvatacea</taxon>
        <taxon>Valvatida</taxon>
        <taxon>Acanthasteridae</taxon>
        <taxon>Acanthaster</taxon>
    </lineage>
</organism>
<gene>
    <name evidence="15" type="primary">LOC110975243</name>
</gene>
<protein>
    <submittedName>
        <fullName evidence="15">TNF receptor-associated factor 3-like</fullName>
    </submittedName>
</protein>
<dbReference type="InterPro" id="IPR002083">
    <property type="entry name" value="MATH/TRAF_dom"/>
</dbReference>
<keyword evidence="7 11" id="KW-0863">Zinc-finger</keyword>
<keyword evidence="3" id="KW-1017">Isopeptide bond</keyword>
<name>A0A8B7XTB3_ACAPL</name>
<evidence type="ECO:0000256" key="10">
    <source>
        <dbReference type="ARBA" id="ARBA00023054"/>
    </source>
</evidence>
<evidence type="ECO:0000256" key="1">
    <source>
        <dbReference type="ARBA" id="ARBA00004496"/>
    </source>
</evidence>
<comment type="subcellular location">
    <subcellularLocation>
        <location evidence="1">Cytoplasm</location>
    </subcellularLocation>
</comment>
<feature type="domain" description="MATH" evidence="12">
    <location>
        <begin position="445"/>
        <end position="590"/>
    </location>
</feature>
<dbReference type="InterPro" id="IPR013083">
    <property type="entry name" value="Znf_RING/FYVE/PHD"/>
</dbReference>
<evidence type="ECO:0000256" key="8">
    <source>
        <dbReference type="ARBA" id="ARBA00022833"/>
    </source>
</evidence>
<dbReference type="Pfam" id="PF02176">
    <property type="entry name" value="zf-TRAF"/>
    <property type="match status" value="2"/>
</dbReference>
<dbReference type="GO" id="GO:0009898">
    <property type="term" value="C:cytoplasmic side of plasma membrane"/>
    <property type="evidence" value="ECO:0007669"/>
    <property type="project" value="TreeGrafter"/>
</dbReference>
<dbReference type="GO" id="GO:0008270">
    <property type="term" value="F:zinc ion binding"/>
    <property type="evidence" value="ECO:0007669"/>
    <property type="project" value="UniProtKB-KW"/>
</dbReference>
<dbReference type="GO" id="GO:0005164">
    <property type="term" value="F:tumor necrosis factor receptor binding"/>
    <property type="evidence" value="ECO:0007669"/>
    <property type="project" value="TreeGrafter"/>
</dbReference>
<evidence type="ECO:0000313" key="14">
    <source>
        <dbReference type="Proteomes" id="UP000694845"/>
    </source>
</evidence>
<evidence type="ECO:0000259" key="12">
    <source>
        <dbReference type="PROSITE" id="PS50144"/>
    </source>
</evidence>
<dbReference type="RefSeq" id="XP_022083250.1">
    <property type="nucleotide sequence ID" value="XM_022227558.1"/>
</dbReference>
<feature type="domain" description="TRAF-type" evidence="13">
    <location>
        <begin position="141"/>
        <end position="197"/>
    </location>
</feature>
<dbReference type="PANTHER" id="PTHR10131">
    <property type="entry name" value="TNF RECEPTOR ASSOCIATED FACTOR"/>
    <property type="match status" value="1"/>
</dbReference>
<evidence type="ECO:0000256" key="5">
    <source>
        <dbReference type="ARBA" id="ARBA00022723"/>
    </source>
</evidence>
<feature type="zinc finger region" description="TRAF-type" evidence="11">
    <location>
        <begin position="141"/>
        <end position="197"/>
    </location>
</feature>
<dbReference type="InterPro" id="IPR049342">
    <property type="entry name" value="TRAF1-6_MATH_dom"/>
</dbReference>
<evidence type="ECO:0000313" key="15">
    <source>
        <dbReference type="RefSeq" id="XP_022083250.1"/>
    </source>
</evidence>
<dbReference type="InterPro" id="IPR012227">
    <property type="entry name" value="TNF_rcpt-assoc_TRAF_met"/>
</dbReference>
<keyword evidence="10" id="KW-0175">Coiled coil</keyword>
<reference evidence="15" key="1">
    <citation type="submission" date="2025-08" db="UniProtKB">
        <authorList>
            <consortium name="RefSeq"/>
        </authorList>
    </citation>
    <scope>IDENTIFICATION</scope>
</reference>
<dbReference type="GO" id="GO:0005737">
    <property type="term" value="C:cytoplasm"/>
    <property type="evidence" value="ECO:0007669"/>
    <property type="project" value="UniProtKB-SubCell"/>
</dbReference>
<dbReference type="SMART" id="SM00061">
    <property type="entry name" value="MATH"/>
    <property type="match status" value="1"/>
</dbReference>
<dbReference type="PANTHER" id="PTHR10131:SF138">
    <property type="entry name" value="RE66324P"/>
    <property type="match status" value="1"/>
</dbReference>
<dbReference type="PROSITE" id="PS50145">
    <property type="entry name" value="ZF_TRAF"/>
    <property type="match status" value="2"/>
</dbReference>
<proteinExistence type="predicted"/>
<dbReference type="InterPro" id="IPR001293">
    <property type="entry name" value="Znf_TRAF"/>
</dbReference>
<dbReference type="InterPro" id="IPR008974">
    <property type="entry name" value="TRAF-like"/>
</dbReference>
<dbReference type="GO" id="GO:0006915">
    <property type="term" value="P:apoptotic process"/>
    <property type="evidence" value="ECO:0007669"/>
    <property type="project" value="UniProtKB-KW"/>
</dbReference>
<keyword evidence="8 11" id="KW-0862">Zinc</keyword>
<dbReference type="GO" id="GO:0043122">
    <property type="term" value="P:regulation of canonical NF-kappaB signal transduction"/>
    <property type="evidence" value="ECO:0007669"/>
    <property type="project" value="TreeGrafter"/>
</dbReference>
<accession>A0A8B7XTB3</accession>
<dbReference type="FunFam" id="2.60.210.10:FF:000001">
    <property type="entry name" value="TNF receptor-associated factor"/>
    <property type="match status" value="1"/>
</dbReference>